<comment type="caution">
    <text evidence="1">The sequence shown here is derived from an EMBL/GenBank/DDBJ whole genome shotgun (WGS) entry which is preliminary data.</text>
</comment>
<evidence type="ECO:0000313" key="1">
    <source>
        <dbReference type="EMBL" id="MBD8011666.1"/>
    </source>
</evidence>
<evidence type="ECO:0000313" key="2">
    <source>
        <dbReference type="Proteomes" id="UP000611521"/>
    </source>
</evidence>
<reference evidence="1 2" key="1">
    <citation type="submission" date="2020-08" db="EMBL/GenBank/DDBJ databases">
        <title>A Genomic Blueprint of the Chicken Gut Microbiome.</title>
        <authorList>
            <person name="Gilroy R."/>
            <person name="Ravi A."/>
            <person name="Getino M."/>
            <person name="Pursley I."/>
            <person name="Horton D.L."/>
            <person name="Alikhan N.-F."/>
            <person name="Baker D."/>
            <person name="Gharbi K."/>
            <person name="Hall N."/>
            <person name="Watson M."/>
            <person name="Adriaenssens E.M."/>
            <person name="Foster-Nyarko E."/>
            <person name="Jarju S."/>
            <person name="Secka A."/>
            <person name="Antonio M."/>
            <person name="Oren A."/>
            <person name="Chaudhuri R."/>
            <person name="La Ragione R.M."/>
            <person name="Hildebrand F."/>
            <person name="Pallen M.J."/>
        </authorList>
    </citation>
    <scope>NUCLEOTIDE SEQUENCE [LARGE SCALE GENOMIC DNA]</scope>
    <source>
        <strain evidence="1 2">Re1</strain>
    </source>
</reference>
<proteinExistence type="predicted"/>
<dbReference type="EMBL" id="JACSPX010000001">
    <property type="protein sequence ID" value="MBD8011666.1"/>
    <property type="molecule type" value="Genomic_DNA"/>
</dbReference>
<dbReference type="Proteomes" id="UP000611521">
    <property type="component" value="Unassembled WGS sequence"/>
</dbReference>
<protein>
    <submittedName>
        <fullName evidence="1">Uncharacterized protein</fullName>
    </submittedName>
</protein>
<keyword evidence="2" id="KW-1185">Reference proteome</keyword>
<accession>A0ABR8W4D0</accession>
<dbReference type="RefSeq" id="WP_191712325.1">
    <property type="nucleotide sequence ID" value="NZ_JACSPX010000001.1"/>
</dbReference>
<sequence>MIKRRGERIEVEGIESTAESGLVYQGKNVIPTVRLSFKTPDNEVVAVEISAYEASKLVDDMIVSLKTALPRIPRRR</sequence>
<organism evidence="1 2">
    <name type="scientific">Microbacterium commune</name>
    <dbReference type="NCBI Taxonomy" id="2762219"/>
    <lineage>
        <taxon>Bacteria</taxon>
        <taxon>Bacillati</taxon>
        <taxon>Actinomycetota</taxon>
        <taxon>Actinomycetes</taxon>
        <taxon>Micrococcales</taxon>
        <taxon>Microbacteriaceae</taxon>
        <taxon>Microbacterium</taxon>
    </lineage>
</organism>
<name>A0ABR8W4D0_9MICO</name>
<gene>
    <name evidence="1" type="ORF">H9633_05075</name>
</gene>